<feature type="transmembrane region" description="Helical" evidence="5">
    <location>
        <begin position="226"/>
        <end position="246"/>
    </location>
</feature>
<dbReference type="PANTHER" id="PTHR37422">
    <property type="entry name" value="TEICHURONIC ACID BIOSYNTHESIS PROTEIN TUAE"/>
    <property type="match status" value="1"/>
</dbReference>
<dbReference type="EMBL" id="JAQLKE010000018">
    <property type="protein sequence ID" value="MDB7084413.1"/>
    <property type="molecule type" value="Genomic_DNA"/>
</dbReference>
<dbReference type="GO" id="GO:0016020">
    <property type="term" value="C:membrane"/>
    <property type="evidence" value="ECO:0007669"/>
    <property type="project" value="UniProtKB-SubCell"/>
</dbReference>
<dbReference type="GeneID" id="64197682"/>
<feature type="transmembrane region" description="Helical" evidence="5">
    <location>
        <begin position="59"/>
        <end position="74"/>
    </location>
</feature>
<dbReference type="InterPro" id="IPR007016">
    <property type="entry name" value="O-antigen_ligase-rel_domated"/>
</dbReference>
<gene>
    <name evidence="8" type="ORF">DXB93_09045</name>
    <name evidence="7" type="ORF">PM738_11415</name>
</gene>
<feature type="transmembrane region" description="Helical" evidence="5">
    <location>
        <begin position="16"/>
        <end position="38"/>
    </location>
</feature>
<dbReference type="GO" id="GO:0016874">
    <property type="term" value="F:ligase activity"/>
    <property type="evidence" value="ECO:0007669"/>
    <property type="project" value="UniProtKB-KW"/>
</dbReference>
<dbReference type="RefSeq" id="WP_003539441.1">
    <property type="nucleotide sequence ID" value="NZ_CAACVM010000018.1"/>
</dbReference>
<sequence>MKFINSLKERFTKEQLMIIATALSLSTPFYICVPFLLLETLYLLYTKKIINAFKSTPKSKYLIIFMLLTLAISLIYQNWIGVGCVALIFIFVSLMLYYRQYINEDTFEFILDMLIALSILWAIYGLFEQIQILDRLGYDHFTLKVFSRRENRLNSVFFNANYYAMMIEFTIMMIGYKIFGTKNVKKQLYYFIVACLNFFLLYMTGCRTAFVATAGAMLVFLIINKNYRICSLIGLLCIIGGIYFIFNPEQFPRIEKLVDNFTVRTKIWHAAIEGIKAHPLFGQGPMTYMMIFKQYGGHVTQHAHSVYLDPILSFGVVGVATLVPYMFDNCKRLFKVYQEKLNLRYVALVISCIAVILLHGVLDYTIFWVHTGMLFLLIASSFEMFKHK</sequence>
<evidence type="ECO:0000256" key="2">
    <source>
        <dbReference type="ARBA" id="ARBA00022692"/>
    </source>
</evidence>
<reference evidence="7" key="2">
    <citation type="submission" date="2023-01" db="EMBL/GenBank/DDBJ databases">
        <title>Human gut microbiome strain richness.</title>
        <authorList>
            <person name="Chen-Liaw A."/>
        </authorList>
    </citation>
    <scope>NUCLEOTIDE SEQUENCE</scope>
    <source>
        <strain evidence="7">1001217st2_G6_1001217B_191108</strain>
    </source>
</reference>
<evidence type="ECO:0000259" key="6">
    <source>
        <dbReference type="Pfam" id="PF04932"/>
    </source>
</evidence>
<evidence type="ECO:0000256" key="1">
    <source>
        <dbReference type="ARBA" id="ARBA00004141"/>
    </source>
</evidence>
<evidence type="ECO:0000256" key="5">
    <source>
        <dbReference type="SAM" id="Phobius"/>
    </source>
</evidence>
<protein>
    <submittedName>
        <fullName evidence="8">O-antigen ligase family protein</fullName>
    </submittedName>
</protein>
<dbReference type="AlphaFoldDB" id="A0A3E3AG45"/>
<dbReference type="Proteomes" id="UP000261032">
    <property type="component" value="Unassembled WGS sequence"/>
</dbReference>
<dbReference type="Pfam" id="PF04932">
    <property type="entry name" value="Wzy_C"/>
    <property type="match status" value="1"/>
</dbReference>
<keyword evidence="8" id="KW-0436">Ligase</keyword>
<feature type="transmembrane region" description="Helical" evidence="5">
    <location>
        <begin position="156"/>
        <end position="176"/>
    </location>
</feature>
<feature type="transmembrane region" description="Helical" evidence="5">
    <location>
        <begin position="188"/>
        <end position="220"/>
    </location>
</feature>
<evidence type="ECO:0000256" key="3">
    <source>
        <dbReference type="ARBA" id="ARBA00022989"/>
    </source>
</evidence>
<comment type="subcellular location">
    <subcellularLocation>
        <location evidence="1">Membrane</location>
        <topology evidence="1">Multi-pass membrane protein</topology>
    </subcellularLocation>
</comment>
<evidence type="ECO:0000256" key="4">
    <source>
        <dbReference type="ARBA" id="ARBA00023136"/>
    </source>
</evidence>
<dbReference type="InterPro" id="IPR051533">
    <property type="entry name" value="WaaL-like"/>
</dbReference>
<comment type="caution">
    <text evidence="8">The sequence shown here is derived from an EMBL/GenBank/DDBJ whole genome shotgun (WGS) entry which is preliminary data.</text>
</comment>
<evidence type="ECO:0000313" key="9">
    <source>
        <dbReference type="Proteomes" id="UP000261032"/>
    </source>
</evidence>
<evidence type="ECO:0000313" key="8">
    <source>
        <dbReference type="EMBL" id="RGD85096.1"/>
    </source>
</evidence>
<name>A0A3E3AG45_9FIRM</name>
<feature type="transmembrane region" description="Helical" evidence="5">
    <location>
        <begin position="367"/>
        <end position="385"/>
    </location>
</feature>
<accession>A0A3E3AG45</accession>
<dbReference type="PANTHER" id="PTHR37422:SF20">
    <property type="entry name" value="O-ANTIGEN POLYMERASE"/>
    <property type="match status" value="1"/>
</dbReference>
<proteinExistence type="predicted"/>
<evidence type="ECO:0000313" key="7">
    <source>
        <dbReference type="EMBL" id="MDB7084413.1"/>
    </source>
</evidence>
<organism evidence="8 9">
    <name type="scientific">Thomasclavelia ramosa</name>
    <dbReference type="NCBI Taxonomy" id="1547"/>
    <lineage>
        <taxon>Bacteria</taxon>
        <taxon>Bacillati</taxon>
        <taxon>Bacillota</taxon>
        <taxon>Erysipelotrichia</taxon>
        <taxon>Erysipelotrichales</taxon>
        <taxon>Coprobacillaceae</taxon>
        <taxon>Thomasclavelia</taxon>
    </lineage>
</organism>
<keyword evidence="4 5" id="KW-0472">Membrane</keyword>
<keyword evidence="3 5" id="KW-1133">Transmembrane helix</keyword>
<dbReference type="Proteomes" id="UP001211987">
    <property type="component" value="Unassembled WGS sequence"/>
</dbReference>
<feature type="transmembrane region" description="Helical" evidence="5">
    <location>
        <begin position="341"/>
        <end position="361"/>
    </location>
</feature>
<feature type="domain" description="O-antigen ligase-related" evidence="6">
    <location>
        <begin position="194"/>
        <end position="322"/>
    </location>
</feature>
<feature type="transmembrane region" description="Helical" evidence="5">
    <location>
        <begin position="109"/>
        <end position="127"/>
    </location>
</feature>
<keyword evidence="2 5" id="KW-0812">Transmembrane</keyword>
<reference evidence="8 9" key="1">
    <citation type="submission" date="2018-08" db="EMBL/GenBank/DDBJ databases">
        <title>A genome reference for cultivated species of the human gut microbiota.</title>
        <authorList>
            <person name="Zou Y."/>
            <person name="Xue W."/>
            <person name="Luo G."/>
        </authorList>
    </citation>
    <scope>NUCLEOTIDE SEQUENCE [LARGE SCALE GENOMIC DNA]</scope>
    <source>
        <strain evidence="8 9">OM06-4</strain>
    </source>
</reference>
<dbReference type="EMBL" id="QUSL01000012">
    <property type="protein sequence ID" value="RGD85096.1"/>
    <property type="molecule type" value="Genomic_DNA"/>
</dbReference>